<evidence type="ECO:0000256" key="1">
    <source>
        <dbReference type="SAM" id="MobiDB-lite"/>
    </source>
</evidence>
<evidence type="ECO:0000313" key="4">
    <source>
        <dbReference type="Proteomes" id="UP000507222"/>
    </source>
</evidence>
<dbReference type="AlphaFoldDB" id="A0A6J5UUM1"/>
<dbReference type="OrthoDB" id="1909691at2759"/>
<evidence type="ECO:0000313" key="5">
    <source>
        <dbReference type="Proteomes" id="UP000507245"/>
    </source>
</evidence>
<keyword evidence="5" id="KW-1185">Reference proteome</keyword>
<proteinExistence type="predicted"/>
<feature type="region of interest" description="Disordered" evidence="1">
    <location>
        <begin position="63"/>
        <end position="90"/>
    </location>
</feature>
<gene>
    <name evidence="2" type="ORF">CURHAP_LOCUS32137</name>
    <name evidence="3" type="ORF">ORAREDHAP_LOCUS31779</name>
</gene>
<dbReference type="Proteomes" id="UP000507245">
    <property type="component" value="Unassembled WGS sequence"/>
</dbReference>
<accession>A0A6J5UUM1</accession>
<protein>
    <recommendedName>
        <fullName evidence="6">Retrotransposon Copia-like N-terminal domain-containing protein</fullName>
    </recommendedName>
</protein>
<organism evidence="2 4">
    <name type="scientific">Prunus armeniaca</name>
    <name type="common">Apricot</name>
    <name type="synonym">Armeniaca vulgaris</name>
    <dbReference type="NCBI Taxonomy" id="36596"/>
    <lineage>
        <taxon>Eukaryota</taxon>
        <taxon>Viridiplantae</taxon>
        <taxon>Streptophyta</taxon>
        <taxon>Embryophyta</taxon>
        <taxon>Tracheophyta</taxon>
        <taxon>Spermatophyta</taxon>
        <taxon>Magnoliopsida</taxon>
        <taxon>eudicotyledons</taxon>
        <taxon>Gunneridae</taxon>
        <taxon>Pentapetalae</taxon>
        <taxon>rosids</taxon>
        <taxon>fabids</taxon>
        <taxon>Rosales</taxon>
        <taxon>Rosaceae</taxon>
        <taxon>Amygdaloideae</taxon>
        <taxon>Amygdaleae</taxon>
        <taxon>Prunus</taxon>
    </lineage>
</organism>
<evidence type="ECO:0008006" key="6">
    <source>
        <dbReference type="Google" id="ProtNLM"/>
    </source>
</evidence>
<evidence type="ECO:0000313" key="3">
    <source>
        <dbReference type="EMBL" id="CAB4310143.1"/>
    </source>
</evidence>
<dbReference type="Proteomes" id="UP000507222">
    <property type="component" value="Unassembled WGS sequence"/>
</dbReference>
<sequence>MGKSDIKSSATKPIIVQTEGSRFNARITLIVTESNYNVWSSIIEMHIAEREKLSYFCNKVEQQAKSDETYDKSYSEKPKSHGMVVDVDNS</sequence>
<dbReference type="EMBL" id="CAEKDK010000005">
    <property type="protein sequence ID" value="CAB4279681.1"/>
    <property type="molecule type" value="Genomic_DNA"/>
</dbReference>
<name>A0A6J5UUM1_PRUAR</name>
<feature type="compositionally biased region" description="Basic and acidic residues" evidence="1">
    <location>
        <begin position="63"/>
        <end position="79"/>
    </location>
</feature>
<reference evidence="2 4" key="2">
    <citation type="submission" date="2020-05" db="EMBL/GenBank/DDBJ databases">
        <authorList>
            <person name="Campoy J."/>
            <person name="Schneeberger K."/>
            <person name="Spophaly S."/>
        </authorList>
    </citation>
    <scope>NUCLEOTIDE SEQUENCE [LARGE SCALE GENOMIC DNA]</scope>
    <source>
        <strain evidence="2">PruArmRojPasFocal</strain>
    </source>
</reference>
<reference evidence="5" key="1">
    <citation type="journal article" date="2020" name="Genome Biol.">
        <title>Gamete binning: chromosome-level and haplotype-resolved genome assembly enabled by high-throughput single-cell sequencing of gamete genomes.</title>
        <authorList>
            <person name="Campoy J.A."/>
            <person name="Sun H."/>
            <person name="Goel M."/>
            <person name="Jiao W.-B."/>
            <person name="Folz-Donahue K."/>
            <person name="Wang N."/>
            <person name="Rubio M."/>
            <person name="Liu C."/>
            <person name="Kukat C."/>
            <person name="Ruiz D."/>
            <person name="Huettel B."/>
            <person name="Schneeberger K."/>
        </authorList>
    </citation>
    <scope>NUCLEOTIDE SEQUENCE [LARGE SCALE GENOMIC DNA]</scope>
    <source>
        <strain evidence="5">cv. Rojo Pasion</strain>
    </source>
</reference>
<dbReference type="EMBL" id="CAEKKB010000005">
    <property type="protein sequence ID" value="CAB4310143.1"/>
    <property type="molecule type" value="Genomic_DNA"/>
</dbReference>
<evidence type="ECO:0000313" key="2">
    <source>
        <dbReference type="EMBL" id="CAB4279681.1"/>
    </source>
</evidence>